<dbReference type="EMBL" id="VXIV02002090">
    <property type="protein sequence ID" value="KAF6027434.1"/>
    <property type="molecule type" value="Genomic_DNA"/>
</dbReference>
<gene>
    <name evidence="1" type="ORF">EB796_014257</name>
</gene>
<dbReference type="AlphaFoldDB" id="A0A7J7JP82"/>
<proteinExistence type="predicted"/>
<name>A0A7J7JP82_BUGNE</name>
<evidence type="ECO:0000313" key="2">
    <source>
        <dbReference type="Proteomes" id="UP000593567"/>
    </source>
</evidence>
<reference evidence="1" key="1">
    <citation type="submission" date="2020-06" db="EMBL/GenBank/DDBJ databases">
        <title>Draft genome of Bugula neritina, a colonial animal packing powerful symbionts and potential medicines.</title>
        <authorList>
            <person name="Rayko M."/>
        </authorList>
    </citation>
    <scope>NUCLEOTIDE SEQUENCE [LARGE SCALE GENOMIC DNA]</scope>
    <source>
        <strain evidence="1">Kwan_BN1</strain>
    </source>
</reference>
<comment type="caution">
    <text evidence="1">The sequence shown here is derived from an EMBL/GenBank/DDBJ whole genome shotgun (WGS) entry which is preliminary data.</text>
</comment>
<protein>
    <submittedName>
        <fullName evidence="1">Uncharacterized protein</fullName>
    </submittedName>
</protein>
<organism evidence="1 2">
    <name type="scientific">Bugula neritina</name>
    <name type="common">Brown bryozoan</name>
    <name type="synonym">Sertularia neritina</name>
    <dbReference type="NCBI Taxonomy" id="10212"/>
    <lineage>
        <taxon>Eukaryota</taxon>
        <taxon>Metazoa</taxon>
        <taxon>Spiralia</taxon>
        <taxon>Lophotrochozoa</taxon>
        <taxon>Bryozoa</taxon>
        <taxon>Gymnolaemata</taxon>
        <taxon>Cheilostomatida</taxon>
        <taxon>Flustrina</taxon>
        <taxon>Buguloidea</taxon>
        <taxon>Bugulidae</taxon>
        <taxon>Bugula</taxon>
    </lineage>
</organism>
<evidence type="ECO:0000313" key="1">
    <source>
        <dbReference type="EMBL" id="KAF6027434.1"/>
    </source>
</evidence>
<keyword evidence="2" id="KW-1185">Reference proteome</keyword>
<dbReference type="Proteomes" id="UP000593567">
    <property type="component" value="Unassembled WGS sequence"/>
</dbReference>
<sequence>MLLFSGLYTHQDLLEILNKQKYLYEKDINHWKSTLESSSKLIQELKHSVEEIKAQQKISSSQLPLKDKVDL</sequence>
<accession>A0A7J7JP82</accession>